<evidence type="ECO:0000313" key="3">
    <source>
        <dbReference type="Proteomes" id="UP000821866"/>
    </source>
</evidence>
<dbReference type="EMBL" id="JABSTU010000011">
    <property type="protein sequence ID" value="KAH8009633.1"/>
    <property type="molecule type" value="Genomic_DNA"/>
</dbReference>
<dbReference type="AlphaFoldDB" id="A0A9J6D6D1"/>
<keyword evidence="3" id="KW-1185">Reference proteome</keyword>
<name>A0A9J6D6D1_RHIMP</name>
<reference evidence="2" key="2">
    <citation type="submission" date="2021-09" db="EMBL/GenBank/DDBJ databases">
        <authorList>
            <person name="Jia N."/>
            <person name="Wang J."/>
            <person name="Shi W."/>
            <person name="Du L."/>
            <person name="Sun Y."/>
            <person name="Zhan W."/>
            <person name="Jiang J."/>
            <person name="Wang Q."/>
            <person name="Zhang B."/>
            <person name="Ji P."/>
            <person name="Sakyi L.B."/>
            <person name="Cui X."/>
            <person name="Yuan T."/>
            <person name="Jiang B."/>
            <person name="Yang W."/>
            <person name="Lam T.T.-Y."/>
            <person name="Chang Q."/>
            <person name="Ding S."/>
            <person name="Wang X."/>
            <person name="Zhu J."/>
            <person name="Ruan X."/>
            <person name="Zhao L."/>
            <person name="Wei J."/>
            <person name="Que T."/>
            <person name="Du C."/>
            <person name="Cheng J."/>
            <person name="Dai P."/>
            <person name="Han X."/>
            <person name="Huang E."/>
            <person name="Gao Y."/>
            <person name="Liu J."/>
            <person name="Shao H."/>
            <person name="Ye R."/>
            <person name="Li L."/>
            <person name="Wei W."/>
            <person name="Wang X."/>
            <person name="Wang C."/>
            <person name="Huo Q."/>
            <person name="Li W."/>
            <person name="Guo W."/>
            <person name="Chen H."/>
            <person name="Chen S."/>
            <person name="Zhou L."/>
            <person name="Zhou L."/>
            <person name="Ni X."/>
            <person name="Tian J."/>
            <person name="Zhou Y."/>
            <person name="Sheng Y."/>
            <person name="Liu T."/>
            <person name="Pan Y."/>
            <person name="Xia L."/>
            <person name="Li J."/>
            <person name="Zhao F."/>
            <person name="Cao W."/>
        </authorList>
    </citation>
    <scope>NUCLEOTIDE SEQUENCE</scope>
    <source>
        <strain evidence="2">Rmic-2018</strain>
        <tissue evidence="2">Larvae</tissue>
    </source>
</reference>
<evidence type="ECO:0000313" key="2">
    <source>
        <dbReference type="EMBL" id="KAH8009633.1"/>
    </source>
</evidence>
<evidence type="ECO:0000256" key="1">
    <source>
        <dbReference type="SAM" id="MobiDB-lite"/>
    </source>
</evidence>
<comment type="caution">
    <text evidence="2">The sequence shown here is derived from an EMBL/GenBank/DDBJ whole genome shotgun (WGS) entry which is preliminary data.</text>
</comment>
<sequence length="200" mass="22400">MVLGWRPEVRVSDFGRGGRWRLNTVRCKCAFKNTLHVKRKRRPAGLGEGGHRAHVLAHNAKRAGQQHSRDSTKSEIGDDAACLSLARRKQESQLGSKKPYATIKAERRWKKALREAEGPRSRAALLRVVQQRGGRSLSQFGAAARSLPQCMPATRADRPTTFTPSRFRTSCTTPRDRHPPCDGDAPVRCTFTRPVHTRLS</sequence>
<dbReference type="Proteomes" id="UP000821866">
    <property type="component" value="Chromosome 9"/>
</dbReference>
<reference evidence="2" key="1">
    <citation type="journal article" date="2020" name="Cell">
        <title>Large-Scale Comparative Analyses of Tick Genomes Elucidate Their Genetic Diversity and Vector Capacities.</title>
        <authorList>
            <consortium name="Tick Genome and Microbiome Consortium (TIGMIC)"/>
            <person name="Jia N."/>
            <person name="Wang J."/>
            <person name="Shi W."/>
            <person name="Du L."/>
            <person name="Sun Y."/>
            <person name="Zhan W."/>
            <person name="Jiang J.F."/>
            <person name="Wang Q."/>
            <person name="Zhang B."/>
            <person name="Ji P."/>
            <person name="Bell-Sakyi L."/>
            <person name="Cui X.M."/>
            <person name="Yuan T.T."/>
            <person name="Jiang B.G."/>
            <person name="Yang W.F."/>
            <person name="Lam T.T."/>
            <person name="Chang Q.C."/>
            <person name="Ding S.J."/>
            <person name="Wang X.J."/>
            <person name="Zhu J.G."/>
            <person name="Ruan X.D."/>
            <person name="Zhao L."/>
            <person name="Wei J.T."/>
            <person name="Ye R.Z."/>
            <person name="Que T.C."/>
            <person name="Du C.H."/>
            <person name="Zhou Y.H."/>
            <person name="Cheng J.X."/>
            <person name="Dai P.F."/>
            <person name="Guo W.B."/>
            <person name="Han X.H."/>
            <person name="Huang E.J."/>
            <person name="Li L.F."/>
            <person name="Wei W."/>
            <person name="Gao Y.C."/>
            <person name="Liu J.Z."/>
            <person name="Shao H.Z."/>
            <person name="Wang X."/>
            <person name="Wang C.C."/>
            <person name="Yang T.C."/>
            <person name="Huo Q.B."/>
            <person name="Li W."/>
            <person name="Chen H.Y."/>
            <person name="Chen S.E."/>
            <person name="Zhou L.G."/>
            <person name="Ni X.B."/>
            <person name="Tian J.H."/>
            <person name="Sheng Y."/>
            <person name="Liu T."/>
            <person name="Pan Y.S."/>
            <person name="Xia L.Y."/>
            <person name="Li J."/>
            <person name="Zhao F."/>
            <person name="Cao W.C."/>
        </authorList>
    </citation>
    <scope>NUCLEOTIDE SEQUENCE</scope>
    <source>
        <strain evidence="2">Rmic-2018</strain>
    </source>
</reference>
<feature type="compositionally biased region" description="Low complexity" evidence="1">
    <location>
        <begin position="159"/>
        <end position="173"/>
    </location>
</feature>
<protein>
    <submittedName>
        <fullName evidence="2">Uncharacterized protein</fullName>
    </submittedName>
</protein>
<organism evidence="2 3">
    <name type="scientific">Rhipicephalus microplus</name>
    <name type="common">Cattle tick</name>
    <name type="synonym">Boophilus microplus</name>
    <dbReference type="NCBI Taxonomy" id="6941"/>
    <lineage>
        <taxon>Eukaryota</taxon>
        <taxon>Metazoa</taxon>
        <taxon>Ecdysozoa</taxon>
        <taxon>Arthropoda</taxon>
        <taxon>Chelicerata</taxon>
        <taxon>Arachnida</taxon>
        <taxon>Acari</taxon>
        <taxon>Parasitiformes</taxon>
        <taxon>Ixodida</taxon>
        <taxon>Ixodoidea</taxon>
        <taxon>Ixodidae</taxon>
        <taxon>Rhipicephalinae</taxon>
        <taxon>Rhipicephalus</taxon>
        <taxon>Boophilus</taxon>
    </lineage>
</organism>
<accession>A0A9J6D6D1</accession>
<gene>
    <name evidence="2" type="ORF">HPB51_018901</name>
</gene>
<feature type="region of interest" description="Disordered" evidence="1">
    <location>
        <begin position="153"/>
        <end position="179"/>
    </location>
</feature>
<proteinExistence type="predicted"/>